<protein>
    <recommendedName>
        <fullName evidence="5">LPXTG cell wall anchor domain-containing protein</fullName>
    </recommendedName>
</protein>
<dbReference type="Proteomes" id="UP000264006">
    <property type="component" value="Chromosome"/>
</dbReference>
<evidence type="ECO:0000256" key="2">
    <source>
        <dbReference type="SAM" id="SignalP"/>
    </source>
</evidence>
<feature type="signal peptide" evidence="2">
    <location>
        <begin position="1"/>
        <end position="33"/>
    </location>
</feature>
<gene>
    <name evidence="3" type="ORF">DVS28_a3321</name>
</gene>
<reference evidence="3 4" key="1">
    <citation type="submission" date="2018-09" db="EMBL/GenBank/DDBJ databases">
        <title>Complete genome sequence of Euzebya sp. DY32-46 isolated from seawater of Pacific Ocean.</title>
        <authorList>
            <person name="Xu L."/>
            <person name="Wu Y.-H."/>
            <person name="Xu X.-W."/>
        </authorList>
    </citation>
    <scope>NUCLEOTIDE SEQUENCE [LARGE SCALE GENOMIC DNA]</scope>
    <source>
        <strain evidence="3 4">DY32-46</strain>
    </source>
</reference>
<sequence>MAHPTSNRRRPTRGIAFASLAGAAMLLPVAPVAAQLLDAPQEIVPACAAESSADPIVDAACDVVDDVVEAAAPVVEAIAPVTEALPLDTVAPIVEEVPAGLLGDDAPADDNQGVPAPPAAPAPQSDAQGGVATADEGTEPEPTKVSAAGKAPTEVVEPQAPAADGRVTGTPTIQPANLGSNIDGVRSQNGLTLQPYEAPMVSVPMEYETPMIAPPTTTAAPIQQAAAEAIRFTGAAMVPYTDGSAAWVTATGLGLLGAAGYGMRRRADRLTVTTLDV</sequence>
<dbReference type="OrthoDB" id="9829097at2"/>
<keyword evidence="2" id="KW-0732">Signal</keyword>
<evidence type="ECO:0008006" key="5">
    <source>
        <dbReference type="Google" id="ProtNLM"/>
    </source>
</evidence>
<name>A0A346Y0J9_9ACTN</name>
<accession>A0A346Y0J9</accession>
<evidence type="ECO:0000313" key="4">
    <source>
        <dbReference type="Proteomes" id="UP000264006"/>
    </source>
</evidence>
<evidence type="ECO:0000256" key="1">
    <source>
        <dbReference type="SAM" id="MobiDB-lite"/>
    </source>
</evidence>
<dbReference type="AlphaFoldDB" id="A0A346Y0J9"/>
<dbReference type="EMBL" id="CP031165">
    <property type="protein sequence ID" value="AXV07996.1"/>
    <property type="molecule type" value="Genomic_DNA"/>
</dbReference>
<feature type="compositionally biased region" description="Polar residues" evidence="1">
    <location>
        <begin position="169"/>
        <end position="183"/>
    </location>
</feature>
<feature type="region of interest" description="Disordered" evidence="1">
    <location>
        <begin position="101"/>
        <end position="183"/>
    </location>
</feature>
<feature type="chain" id="PRO_5039576718" description="LPXTG cell wall anchor domain-containing protein" evidence="2">
    <location>
        <begin position="34"/>
        <end position="277"/>
    </location>
</feature>
<dbReference type="KEGG" id="euz:DVS28_a3321"/>
<proteinExistence type="predicted"/>
<keyword evidence="4" id="KW-1185">Reference proteome</keyword>
<dbReference type="RefSeq" id="WP_114592402.1">
    <property type="nucleotide sequence ID" value="NZ_CP031165.1"/>
</dbReference>
<organism evidence="3 4">
    <name type="scientific">Euzebya pacifica</name>
    <dbReference type="NCBI Taxonomy" id="1608957"/>
    <lineage>
        <taxon>Bacteria</taxon>
        <taxon>Bacillati</taxon>
        <taxon>Actinomycetota</taxon>
        <taxon>Nitriliruptoria</taxon>
        <taxon>Euzebyales</taxon>
    </lineage>
</organism>
<evidence type="ECO:0000313" key="3">
    <source>
        <dbReference type="EMBL" id="AXV07996.1"/>
    </source>
</evidence>